<gene>
    <name evidence="1" type="ORF">K504DRAFT_443942</name>
</gene>
<evidence type="ECO:0000313" key="1">
    <source>
        <dbReference type="EMBL" id="KAF2703540.1"/>
    </source>
</evidence>
<evidence type="ECO:0000313" key="2">
    <source>
        <dbReference type="Proteomes" id="UP000799428"/>
    </source>
</evidence>
<dbReference type="OrthoDB" id="2135488at2759"/>
<dbReference type="AlphaFoldDB" id="A0A6G1JSQ5"/>
<organism evidence="1 2">
    <name type="scientific">Pleomassaria siparia CBS 279.74</name>
    <dbReference type="NCBI Taxonomy" id="1314801"/>
    <lineage>
        <taxon>Eukaryota</taxon>
        <taxon>Fungi</taxon>
        <taxon>Dikarya</taxon>
        <taxon>Ascomycota</taxon>
        <taxon>Pezizomycotina</taxon>
        <taxon>Dothideomycetes</taxon>
        <taxon>Pleosporomycetidae</taxon>
        <taxon>Pleosporales</taxon>
        <taxon>Pleomassariaceae</taxon>
        <taxon>Pleomassaria</taxon>
    </lineage>
</organism>
<dbReference type="PANTHER" id="PTHR34846:SF9">
    <property type="entry name" value="4-CARBOXYMUCONOLACTONE DECARBOXYLASE FAMILY PROTEIN (AFU_ORTHOLOGUE AFUA_1G03690)"/>
    <property type="match status" value="1"/>
</dbReference>
<keyword evidence="2" id="KW-1185">Reference proteome</keyword>
<reference evidence="1" key="1">
    <citation type="journal article" date="2020" name="Stud. Mycol.">
        <title>101 Dothideomycetes genomes: a test case for predicting lifestyles and emergence of pathogens.</title>
        <authorList>
            <person name="Haridas S."/>
            <person name="Albert R."/>
            <person name="Binder M."/>
            <person name="Bloem J."/>
            <person name="Labutti K."/>
            <person name="Salamov A."/>
            <person name="Andreopoulos B."/>
            <person name="Baker S."/>
            <person name="Barry K."/>
            <person name="Bills G."/>
            <person name="Bluhm B."/>
            <person name="Cannon C."/>
            <person name="Castanera R."/>
            <person name="Culley D."/>
            <person name="Daum C."/>
            <person name="Ezra D."/>
            <person name="Gonzalez J."/>
            <person name="Henrissat B."/>
            <person name="Kuo A."/>
            <person name="Liang C."/>
            <person name="Lipzen A."/>
            <person name="Lutzoni F."/>
            <person name="Magnuson J."/>
            <person name="Mondo S."/>
            <person name="Nolan M."/>
            <person name="Ohm R."/>
            <person name="Pangilinan J."/>
            <person name="Park H.-J."/>
            <person name="Ramirez L."/>
            <person name="Alfaro M."/>
            <person name="Sun H."/>
            <person name="Tritt A."/>
            <person name="Yoshinaga Y."/>
            <person name="Zwiers L.-H."/>
            <person name="Turgeon B."/>
            <person name="Goodwin S."/>
            <person name="Spatafora J."/>
            <person name="Crous P."/>
            <person name="Grigoriev I."/>
        </authorList>
    </citation>
    <scope>NUCLEOTIDE SEQUENCE</scope>
    <source>
        <strain evidence="1">CBS 279.74</strain>
    </source>
</reference>
<dbReference type="SUPFAM" id="SSF69118">
    <property type="entry name" value="AhpD-like"/>
    <property type="match status" value="1"/>
</dbReference>
<accession>A0A6G1JSQ5</accession>
<dbReference type="Gene3D" id="1.20.1290.10">
    <property type="entry name" value="AhpD-like"/>
    <property type="match status" value="1"/>
</dbReference>
<proteinExistence type="predicted"/>
<dbReference type="InterPro" id="IPR029032">
    <property type="entry name" value="AhpD-like"/>
</dbReference>
<dbReference type="EMBL" id="MU005787">
    <property type="protein sequence ID" value="KAF2703540.1"/>
    <property type="molecule type" value="Genomic_DNA"/>
</dbReference>
<dbReference type="PANTHER" id="PTHR34846">
    <property type="entry name" value="4-CARBOXYMUCONOLACTONE DECARBOXYLASE FAMILY PROTEIN (AFU_ORTHOLOGUE AFUA_6G11590)"/>
    <property type="match status" value="1"/>
</dbReference>
<sequence length="189" mass="20894">MRLPYVSNPPEVTDAKDRAIVERVQQRRGSYGLLELDLALLHAPPVADGWNSFLGAIRTQTSLSTSLRETAICRVAVLNKAWFEWSHHAPLLEECPGITAEHVKSILDSPPHKLEGTEIDEKHSAVMAYTDAMTLEVSVPEDVFARLKGNFEDKEIVEITATIAAYNCVSRFLVALDVGEKNGTGRPEI</sequence>
<dbReference type="Proteomes" id="UP000799428">
    <property type="component" value="Unassembled WGS sequence"/>
</dbReference>
<name>A0A6G1JSQ5_9PLEO</name>
<protein>
    <submittedName>
        <fullName evidence="1">4-carboxymuconolactone decarboxylase-like protein</fullName>
    </submittedName>
</protein>